<keyword evidence="4" id="KW-1185">Reference proteome</keyword>
<feature type="non-terminal residue" evidence="3">
    <location>
        <position position="337"/>
    </location>
</feature>
<feature type="non-terminal residue" evidence="3">
    <location>
        <position position="1"/>
    </location>
</feature>
<dbReference type="Gene3D" id="3.20.20.140">
    <property type="entry name" value="Metal-dependent hydrolases"/>
    <property type="match status" value="1"/>
</dbReference>
<keyword evidence="1" id="KW-0812">Transmembrane</keyword>
<protein>
    <recommendedName>
        <fullName evidence="2">Polymerase/histidinol phosphatase N-terminal domain-containing protein</fullName>
    </recommendedName>
</protein>
<reference evidence="3 4" key="1">
    <citation type="journal article" date="2016" name="Proc. Natl. Acad. Sci. U.S.A.">
        <title>Comparative genomics of biotechnologically important yeasts.</title>
        <authorList>
            <person name="Riley R."/>
            <person name="Haridas S."/>
            <person name="Wolfe K.H."/>
            <person name="Lopes M.R."/>
            <person name="Hittinger C.T."/>
            <person name="Goeker M."/>
            <person name="Salamov A.A."/>
            <person name="Wisecaver J.H."/>
            <person name="Long T.M."/>
            <person name="Calvey C.H."/>
            <person name="Aerts A.L."/>
            <person name="Barry K.W."/>
            <person name="Choi C."/>
            <person name="Clum A."/>
            <person name="Coughlan A.Y."/>
            <person name="Deshpande S."/>
            <person name="Douglass A.P."/>
            <person name="Hanson S.J."/>
            <person name="Klenk H.-P."/>
            <person name="LaButti K.M."/>
            <person name="Lapidus A."/>
            <person name="Lindquist E.A."/>
            <person name="Lipzen A.M."/>
            <person name="Meier-Kolthoff J.P."/>
            <person name="Ohm R.A."/>
            <person name="Otillar R.P."/>
            <person name="Pangilinan J.L."/>
            <person name="Peng Y."/>
            <person name="Rokas A."/>
            <person name="Rosa C.A."/>
            <person name="Scheuner C."/>
            <person name="Sibirny A.A."/>
            <person name="Slot J.C."/>
            <person name="Stielow J.B."/>
            <person name="Sun H."/>
            <person name="Kurtzman C.P."/>
            <person name="Blackwell M."/>
            <person name="Grigoriev I.V."/>
            <person name="Jeffries T.W."/>
        </authorList>
    </citation>
    <scope>NUCLEOTIDE SEQUENCE [LARGE SCALE GENOMIC DNA]</scope>
    <source>
        <strain evidence="3 4">DSM 6958</strain>
    </source>
</reference>
<dbReference type="Pfam" id="PF02811">
    <property type="entry name" value="PHP"/>
    <property type="match status" value="1"/>
</dbReference>
<feature type="transmembrane region" description="Helical" evidence="1">
    <location>
        <begin position="312"/>
        <end position="336"/>
    </location>
</feature>
<evidence type="ECO:0000313" key="4">
    <source>
        <dbReference type="Proteomes" id="UP000095009"/>
    </source>
</evidence>
<dbReference type="InterPro" id="IPR052018">
    <property type="entry name" value="PHP_domain"/>
</dbReference>
<dbReference type="Proteomes" id="UP000095009">
    <property type="component" value="Unassembled WGS sequence"/>
</dbReference>
<sequence>LESHTHTTHSDGSLTPPQLVDWAISYGFDILFVTDHNEISGGLAATAYVDEFGLNEEILVIPGVEFTCCRIHMNLVGINQTISPTESFPSDEELISVILRTHELGGIVIVNHLPWSNGPEHDLYDHDHHICAIQRLQNHPTREQLYEWGVDAVESVSEGIIDLDTVIWNAKMGLPLLTSTDLHDSWVTPKAYTILKLEKEIDTNFHPTTNNTATVGPGKHLTQQAVLNRLRRNQNFGNQSQTKSINDQVSSFFYTSVGPKQVIHPVPNPLYDKFYPLTSLDFTYFWSEEKGMYGFNGEFCHEHKFTIHWQRIVWFLVWAIGSWIACEIIYCLLLVVA</sequence>
<keyword evidence="1" id="KW-1133">Transmembrane helix</keyword>
<dbReference type="SUPFAM" id="SSF89550">
    <property type="entry name" value="PHP domain-like"/>
    <property type="match status" value="1"/>
</dbReference>
<evidence type="ECO:0000256" key="1">
    <source>
        <dbReference type="SAM" id="Phobius"/>
    </source>
</evidence>
<dbReference type="InterPro" id="IPR004013">
    <property type="entry name" value="PHP_dom"/>
</dbReference>
<name>A0A1E3PIG4_9ASCO</name>
<dbReference type="AlphaFoldDB" id="A0A1E3PIG4"/>
<keyword evidence="1" id="KW-0472">Membrane</keyword>
<evidence type="ECO:0000259" key="2">
    <source>
        <dbReference type="SMART" id="SM00481"/>
    </source>
</evidence>
<dbReference type="EMBL" id="KV454410">
    <property type="protein sequence ID" value="ODQ65209.1"/>
    <property type="molecule type" value="Genomic_DNA"/>
</dbReference>
<dbReference type="PANTHER" id="PTHR42924:SF3">
    <property type="entry name" value="POLYMERASE_HISTIDINOL PHOSPHATASE N-TERMINAL DOMAIN-CONTAINING PROTEIN"/>
    <property type="match status" value="1"/>
</dbReference>
<proteinExistence type="predicted"/>
<dbReference type="SMART" id="SM00481">
    <property type="entry name" value="POLIIIAc"/>
    <property type="match status" value="1"/>
</dbReference>
<dbReference type="GO" id="GO:0035312">
    <property type="term" value="F:5'-3' DNA exonuclease activity"/>
    <property type="evidence" value="ECO:0007669"/>
    <property type="project" value="TreeGrafter"/>
</dbReference>
<gene>
    <name evidence="3" type="ORF">NADFUDRAFT_9568</name>
</gene>
<dbReference type="GO" id="GO:0004534">
    <property type="term" value="F:5'-3' RNA exonuclease activity"/>
    <property type="evidence" value="ECO:0007669"/>
    <property type="project" value="TreeGrafter"/>
</dbReference>
<evidence type="ECO:0000313" key="3">
    <source>
        <dbReference type="EMBL" id="ODQ65209.1"/>
    </source>
</evidence>
<dbReference type="PANTHER" id="PTHR42924">
    <property type="entry name" value="EXONUCLEASE"/>
    <property type="match status" value="1"/>
</dbReference>
<dbReference type="InterPro" id="IPR003141">
    <property type="entry name" value="Pol/His_phosphatase_N"/>
</dbReference>
<dbReference type="OrthoDB" id="16564at2759"/>
<accession>A0A1E3PIG4</accession>
<dbReference type="InterPro" id="IPR016195">
    <property type="entry name" value="Pol/histidinol_Pase-like"/>
</dbReference>
<organism evidence="3 4">
    <name type="scientific">Nadsonia fulvescens var. elongata DSM 6958</name>
    <dbReference type="NCBI Taxonomy" id="857566"/>
    <lineage>
        <taxon>Eukaryota</taxon>
        <taxon>Fungi</taxon>
        <taxon>Dikarya</taxon>
        <taxon>Ascomycota</taxon>
        <taxon>Saccharomycotina</taxon>
        <taxon>Dipodascomycetes</taxon>
        <taxon>Dipodascales</taxon>
        <taxon>Dipodascales incertae sedis</taxon>
        <taxon>Nadsonia</taxon>
    </lineage>
</organism>
<feature type="domain" description="Polymerase/histidinol phosphatase N-terminal" evidence="2">
    <location>
        <begin position="1"/>
        <end position="70"/>
    </location>
</feature>